<keyword evidence="2" id="KW-1185">Reference proteome</keyword>
<evidence type="ECO:0000313" key="1">
    <source>
        <dbReference type="EMBL" id="SLJ86042.1"/>
    </source>
</evidence>
<name>A0A1U6GR92_9SPHN</name>
<reference evidence="2" key="1">
    <citation type="submission" date="2017-02" db="EMBL/GenBank/DDBJ databases">
        <authorList>
            <person name="Varghese N."/>
            <person name="Submissions S."/>
        </authorList>
    </citation>
    <scope>NUCLEOTIDE SEQUENCE [LARGE SCALE GENOMIC DNA]</scope>
    <source>
        <strain evidence="2">SM117</strain>
    </source>
</reference>
<organism evidence="1 2">
    <name type="scientific">Novosphingobium mathurense</name>
    <dbReference type="NCBI Taxonomy" id="428990"/>
    <lineage>
        <taxon>Bacteria</taxon>
        <taxon>Pseudomonadati</taxon>
        <taxon>Pseudomonadota</taxon>
        <taxon>Alphaproteobacteria</taxon>
        <taxon>Sphingomonadales</taxon>
        <taxon>Sphingomonadaceae</taxon>
        <taxon>Novosphingobium</taxon>
    </lineage>
</organism>
<sequence length="71" mass="7363">MGSDILTEVALVALERYLLLSIRAILPGPGRGEVQLSQACPGTTEPRMVSIVLTLAMIAAGSQPVLLGAMT</sequence>
<dbReference type="Proteomes" id="UP000190989">
    <property type="component" value="Unassembled WGS sequence"/>
</dbReference>
<proteinExistence type="predicted"/>
<accession>A0A1U6GR92</accession>
<dbReference type="AlphaFoldDB" id="A0A1U6GR92"/>
<evidence type="ECO:0000313" key="2">
    <source>
        <dbReference type="Proteomes" id="UP000190989"/>
    </source>
</evidence>
<protein>
    <submittedName>
        <fullName evidence="1">Uncharacterized protein</fullName>
    </submittedName>
</protein>
<gene>
    <name evidence="1" type="ORF">SAMN06295987_10143</name>
</gene>
<dbReference type="STRING" id="428990.SAMN06295987_10143"/>
<dbReference type="EMBL" id="FVZE01000001">
    <property type="protein sequence ID" value="SLJ86042.1"/>
    <property type="molecule type" value="Genomic_DNA"/>
</dbReference>